<keyword evidence="1" id="KW-1133">Transmembrane helix</keyword>
<dbReference type="EMBL" id="UINC01024765">
    <property type="protein sequence ID" value="SVA99065.1"/>
    <property type="molecule type" value="Genomic_DNA"/>
</dbReference>
<dbReference type="InterPro" id="IPR029058">
    <property type="entry name" value="AB_hydrolase_fold"/>
</dbReference>
<dbReference type="AlphaFoldDB" id="A0A382AC06"/>
<evidence type="ECO:0008006" key="3">
    <source>
        <dbReference type="Google" id="ProtNLM"/>
    </source>
</evidence>
<reference evidence="2" key="1">
    <citation type="submission" date="2018-05" db="EMBL/GenBank/DDBJ databases">
        <authorList>
            <person name="Lanie J.A."/>
            <person name="Ng W.-L."/>
            <person name="Kazmierczak K.M."/>
            <person name="Andrzejewski T.M."/>
            <person name="Davidsen T.M."/>
            <person name="Wayne K.J."/>
            <person name="Tettelin H."/>
            <person name="Glass J.I."/>
            <person name="Rusch D."/>
            <person name="Podicherti R."/>
            <person name="Tsui H.-C.T."/>
            <person name="Winkler M.E."/>
        </authorList>
    </citation>
    <scope>NUCLEOTIDE SEQUENCE</scope>
</reference>
<dbReference type="InterPro" id="IPR000801">
    <property type="entry name" value="Esterase-like"/>
</dbReference>
<feature type="transmembrane region" description="Helical" evidence="1">
    <location>
        <begin position="32"/>
        <end position="54"/>
    </location>
</feature>
<dbReference type="Gene3D" id="3.40.50.1820">
    <property type="entry name" value="alpha/beta hydrolase"/>
    <property type="match status" value="1"/>
</dbReference>
<gene>
    <name evidence="2" type="ORF">METZ01_LOCUS151919</name>
</gene>
<sequence>MKRFDMDHFNLKRCGIPTSQISKIATSMKKHIPIILLHVLFQLYGGIIETVSVFSTAMNKNIPALVVLPDSYKNESIKFPIIILLHGYGGNYLDWSNHSNLVDKADQFNMIIFCPDGSPNSWYLDSPIDPNSQYETFFIDELIPWIRESYRMGEIGITGLSMGGHGSLYLAIRHPELFNAVSSMSGGVDLTYSTVKWEISNKIGSFKSYPERWMENSVVNMVHLLNETDFPIFVDCGYDDFFIENNRDLHQKLIEAKIKHRYAEKPGGHNWNYWISALDDHLKFFQINFTK</sequence>
<accession>A0A382AC06</accession>
<keyword evidence="1" id="KW-0812">Transmembrane</keyword>
<dbReference type="SUPFAM" id="SSF53474">
    <property type="entry name" value="alpha/beta-Hydrolases"/>
    <property type="match status" value="1"/>
</dbReference>
<dbReference type="PANTHER" id="PTHR48098:SF1">
    <property type="entry name" value="DIACYLGLYCEROL ACYLTRANSFERASE_MYCOLYLTRANSFERASE AG85A"/>
    <property type="match status" value="1"/>
</dbReference>
<dbReference type="GO" id="GO:0016747">
    <property type="term" value="F:acyltransferase activity, transferring groups other than amino-acyl groups"/>
    <property type="evidence" value="ECO:0007669"/>
    <property type="project" value="TreeGrafter"/>
</dbReference>
<dbReference type="Pfam" id="PF00756">
    <property type="entry name" value="Esterase"/>
    <property type="match status" value="1"/>
</dbReference>
<dbReference type="PANTHER" id="PTHR48098">
    <property type="entry name" value="ENTEROCHELIN ESTERASE-RELATED"/>
    <property type="match status" value="1"/>
</dbReference>
<name>A0A382AC06_9ZZZZ</name>
<dbReference type="InterPro" id="IPR050583">
    <property type="entry name" value="Mycobacterial_A85_antigen"/>
</dbReference>
<protein>
    <recommendedName>
        <fullName evidence="3">Esterase</fullName>
    </recommendedName>
</protein>
<keyword evidence="1" id="KW-0472">Membrane</keyword>
<proteinExistence type="predicted"/>
<evidence type="ECO:0000256" key="1">
    <source>
        <dbReference type="SAM" id="Phobius"/>
    </source>
</evidence>
<evidence type="ECO:0000313" key="2">
    <source>
        <dbReference type="EMBL" id="SVA99065.1"/>
    </source>
</evidence>
<organism evidence="2">
    <name type="scientific">marine metagenome</name>
    <dbReference type="NCBI Taxonomy" id="408172"/>
    <lineage>
        <taxon>unclassified sequences</taxon>
        <taxon>metagenomes</taxon>
        <taxon>ecological metagenomes</taxon>
    </lineage>
</organism>